<dbReference type="KEGG" id="maqu:Maq22A_1p31050"/>
<dbReference type="AlphaFoldDB" id="A0A0C6F6Z3"/>
<dbReference type="RefSeq" id="WP_060849792.1">
    <property type="nucleotide sequence ID" value="NZ_AP014705.1"/>
</dbReference>
<gene>
    <name evidence="1" type="ORF">Maq22A_1p31050</name>
</gene>
<dbReference type="EMBL" id="AP014705">
    <property type="protein sequence ID" value="BAQ48556.1"/>
    <property type="molecule type" value="Genomic_DNA"/>
</dbReference>
<reference evidence="1 2" key="1">
    <citation type="journal article" date="2015" name="Genome Announc.">
        <title>Complete Genome Sequence of Methylobacterium aquaticum Strain 22A, Isolated from Racomitrium japonicum Moss.</title>
        <authorList>
            <person name="Tani A."/>
            <person name="Ogura Y."/>
            <person name="Hayashi T."/>
            <person name="Kimbara K."/>
        </authorList>
    </citation>
    <scope>NUCLEOTIDE SEQUENCE [LARGE SCALE GENOMIC DNA]</scope>
    <source>
        <strain evidence="1 2">MA-22A</strain>
        <plasmid evidence="2">Plasmid pMaq22A_1p DNA</plasmid>
    </source>
</reference>
<sequence>MPYHDDTRVPIPLRTLHLPAVSRAPADRMAEHLIEAYRHAAACEDQVVLDLLRLALGYVGRTYPPTALHAVEEPWS</sequence>
<geneLocation type="plasmid" evidence="2">
    <name>pMaq22A_1p DNA</name>
</geneLocation>
<dbReference type="PATRIC" id="fig|270351.10.peg.5525"/>
<accession>A0A0C6F6Z3</accession>
<dbReference type="Proteomes" id="UP000061432">
    <property type="component" value="Plasmid pMaq22A_1p"/>
</dbReference>
<proteinExistence type="predicted"/>
<name>A0A0C6F6Z3_9HYPH</name>
<protein>
    <submittedName>
        <fullName evidence="1">Uncharacterized protein</fullName>
    </submittedName>
</protein>
<evidence type="ECO:0000313" key="2">
    <source>
        <dbReference type="Proteomes" id="UP000061432"/>
    </source>
</evidence>
<dbReference type="OrthoDB" id="8003345at2"/>
<organism evidence="1 2">
    <name type="scientific">Methylobacterium aquaticum</name>
    <dbReference type="NCBI Taxonomy" id="270351"/>
    <lineage>
        <taxon>Bacteria</taxon>
        <taxon>Pseudomonadati</taxon>
        <taxon>Pseudomonadota</taxon>
        <taxon>Alphaproteobacteria</taxon>
        <taxon>Hyphomicrobiales</taxon>
        <taxon>Methylobacteriaceae</taxon>
        <taxon>Methylobacterium</taxon>
    </lineage>
</organism>
<keyword evidence="1" id="KW-0614">Plasmid</keyword>
<reference evidence="2" key="2">
    <citation type="submission" date="2015-01" db="EMBL/GenBank/DDBJ databases">
        <title>Complete genome sequence of Methylobacterium aquaticum strain 22A.</title>
        <authorList>
            <person name="Tani A."/>
            <person name="Ogura Y."/>
            <person name="Hayashi T."/>
        </authorList>
    </citation>
    <scope>NUCLEOTIDE SEQUENCE [LARGE SCALE GENOMIC DNA]</scope>
    <source>
        <strain evidence="2">MA-22A</strain>
        <plasmid evidence="2">Plasmid pMaq22A_1p DNA</plasmid>
    </source>
</reference>
<evidence type="ECO:0000313" key="1">
    <source>
        <dbReference type="EMBL" id="BAQ48556.1"/>
    </source>
</evidence>